<dbReference type="Proteomes" id="UP000800038">
    <property type="component" value="Unassembled WGS sequence"/>
</dbReference>
<dbReference type="AlphaFoldDB" id="A0A6A5T3D5"/>
<proteinExistence type="predicted"/>
<gene>
    <name evidence="1" type="ORF">EJ02DRAFT_489606</name>
</gene>
<reference evidence="1" key="1">
    <citation type="journal article" date="2020" name="Stud. Mycol.">
        <title>101 Dothideomycetes genomes: a test case for predicting lifestyles and emergence of pathogens.</title>
        <authorList>
            <person name="Haridas S."/>
            <person name="Albert R."/>
            <person name="Binder M."/>
            <person name="Bloem J."/>
            <person name="Labutti K."/>
            <person name="Salamov A."/>
            <person name="Andreopoulos B."/>
            <person name="Baker S."/>
            <person name="Barry K."/>
            <person name="Bills G."/>
            <person name="Bluhm B."/>
            <person name="Cannon C."/>
            <person name="Castanera R."/>
            <person name="Culley D."/>
            <person name="Daum C."/>
            <person name="Ezra D."/>
            <person name="Gonzalez J."/>
            <person name="Henrissat B."/>
            <person name="Kuo A."/>
            <person name="Liang C."/>
            <person name="Lipzen A."/>
            <person name="Lutzoni F."/>
            <person name="Magnuson J."/>
            <person name="Mondo S."/>
            <person name="Nolan M."/>
            <person name="Ohm R."/>
            <person name="Pangilinan J."/>
            <person name="Park H.-J."/>
            <person name="Ramirez L."/>
            <person name="Alfaro M."/>
            <person name="Sun H."/>
            <person name="Tritt A."/>
            <person name="Yoshinaga Y."/>
            <person name="Zwiers L.-H."/>
            <person name="Turgeon B."/>
            <person name="Goodwin S."/>
            <person name="Spatafora J."/>
            <person name="Crous P."/>
            <person name="Grigoriev I."/>
        </authorList>
    </citation>
    <scope>NUCLEOTIDE SEQUENCE</scope>
    <source>
        <strain evidence="1">CBS 161.51</strain>
    </source>
</reference>
<feature type="non-terminal residue" evidence="1">
    <location>
        <position position="1"/>
    </location>
</feature>
<dbReference type="EMBL" id="ML976000">
    <property type="protein sequence ID" value="KAF1947113.1"/>
    <property type="molecule type" value="Genomic_DNA"/>
</dbReference>
<evidence type="ECO:0000313" key="2">
    <source>
        <dbReference type="Proteomes" id="UP000800038"/>
    </source>
</evidence>
<evidence type="ECO:0000313" key="1">
    <source>
        <dbReference type="EMBL" id="KAF1947113.1"/>
    </source>
</evidence>
<keyword evidence="2" id="KW-1185">Reference proteome</keyword>
<organism evidence="1 2">
    <name type="scientific">Clathrospora elynae</name>
    <dbReference type="NCBI Taxonomy" id="706981"/>
    <lineage>
        <taxon>Eukaryota</taxon>
        <taxon>Fungi</taxon>
        <taxon>Dikarya</taxon>
        <taxon>Ascomycota</taxon>
        <taxon>Pezizomycotina</taxon>
        <taxon>Dothideomycetes</taxon>
        <taxon>Pleosporomycetidae</taxon>
        <taxon>Pleosporales</taxon>
        <taxon>Diademaceae</taxon>
        <taxon>Clathrospora</taxon>
    </lineage>
</organism>
<protein>
    <submittedName>
        <fullName evidence="1">Uncharacterized protein</fullName>
    </submittedName>
</protein>
<sequence>FIAISCARVAVPDPHTNLTSYSAFDATFSGNDHLSSTSPVTATEDDPWTLSLAHGTKLLQGMKGSDADAATLYTLGTTAESHFDDDFIANLREWGYNDNTDALAKSVNKECNFDSSDGHMLKKIFTDLGIGITSKAKGGPNQCFQIEHYNSAAVKLGDGGKIPDKADQRYDIWEKEYRITNAEPTLGVNADAGAVYAMQISSAAKATRPAAIRSVSDIAWAFWNRAQGGDEENMRNVQYFFVTMIINKETNQHVKRALGSLSSPKEEADAWPGHRFGMDTDAGKALLGSHVGRRAGYFLMQHKRQLGGTSTSPR</sequence>
<accession>A0A6A5T3D5</accession>
<dbReference type="OrthoDB" id="5337308at2759"/>
<name>A0A6A5T3D5_9PLEO</name>